<comment type="cofactor">
    <cofactor evidence="12">
        <name>Zn(2+)</name>
        <dbReference type="ChEBI" id="CHEBI:29105"/>
    </cofactor>
    <text evidence="12">Binds 1 zinc ion per subunit.</text>
</comment>
<evidence type="ECO:0000256" key="12">
    <source>
        <dbReference type="PIRSR" id="PIRSR602481-1"/>
    </source>
</evidence>
<keyword evidence="8 12" id="KW-0862">Zinc</keyword>
<dbReference type="AlphaFoldDB" id="A0A137SR69"/>
<evidence type="ECO:0000256" key="11">
    <source>
        <dbReference type="ARBA" id="ARBA00023163"/>
    </source>
</evidence>
<dbReference type="PANTHER" id="PTHR33202:SF2">
    <property type="entry name" value="FERRIC UPTAKE REGULATION PROTEIN"/>
    <property type="match status" value="1"/>
</dbReference>
<dbReference type="InterPro" id="IPR036388">
    <property type="entry name" value="WH-like_DNA-bd_sf"/>
</dbReference>
<dbReference type="GO" id="GO:0005829">
    <property type="term" value="C:cytosol"/>
    <property type="evidence" value="ECO:0007669"/>
    <property type="project" value="TreeGrafter"/>
</dbReference>
<comment type="similarity">
    <text evidence="2">Belongs to the Fur family.</text>
</comment>
<keyword evidence="7 12" id="KW-0479">Metal-binding</keyword>
<keyword evidence="6" id="KW-0678">Repressor</keyword>
<protein>
    <recommendedName>
        <fullName evidence="4">Ferric uptake regulation protein</fullName>
    </recommendedName>
</protein>
<gene>
    <name evidence="13" type="ORF">HMPREF3202_02241</name>
</gene>
<dbReference type="InterPro" id="IPR036390">
    <property type="entry name" value="WH_DNA-bd_sf"/>
</dbReference>
<dbReference type="GO" id="GO:0000976">
    <property type="term" value="F:transcription cis-regulatory region binding"/>
    <property type="evidence" value="ECO:0007669"/>
    <property type="project" value="TreeGrafter"/>
</dbReference>
<evidence type="ECO:0000313" key="14">
    <source>
        <dbReference type="Proteomes" id="UP000070093"/>
    </source>
</evidence>
<comment type="subcellular location">
    <subcellularLocation>
        <location evidence="1">Cytoplasm</location>
    </subcellularLocation>
</comment>
<evidence type="ECO:0000256" key="5">
    <source>
        <dbReference type="ARBA" id="ARBA00022490"/>
    </source>
</evidence>
<evidence type="ECO:0000256" key="1">
    <source>
        <dbReference type="ARBA" id="ARBA00004496"/>
    </source>
</evidence>
<dbReference type="GO" id="GO:0008270">
    <property type="term" value="F:zinc ion binding"/>
    <property type="evidence" value="ECO:0007669"/>
    <property type="project" value="TreeGrafter"/>
</dbReference>
<dbReference type="STRING" id="28125.HMPREF3202_02241"/>
<dbReference type="Gene3D" id="1.10.10.10">
    <property type="entry name" value="Winged helix-like DNA-binding domain superfamily/Winged helix DNA-binding domain"/>
    <property type="match status" value="1"/>
</dbReference>
<keyword evidence="11" id="KW-0804">Transcription</keyword>
<sequence length="181" mass="21134">MLKNSYLCTNLNSKHVAKNIVKDRVRDILTSYLEVNNHRKTSERFAILDAVYDMSGHFTLDELGKELEKRSFRVSRATLYNTMRLFIELRLVIRHRFIGQTKYEGSFNNEDHIHQICTMCGTVTEIEAPKIVAAIKETKYSRFRKDGFSLYIYGICSRCQIALSRQRNKALSKKQDKSSQK</sequence>
<dbReference type="PANTHER" id="PTHR33202">
    <property type="entry name" value="ZINC UPTAKE REGULATION PROTEIN"/>
    <property type="match status" value="1"/>
</dbReference>
<organism evidence="13 14">
    <name type="scientific">Prevotella bivia</name>
    <dbReference type="NCBI Taxonomy" id="28125"/>
    <lineage>
        <taxon>Bacteria</taxon>
        <taxon>Pseudomonadati</taxon>
        <taxon>Bacteroidota</taxon>
        <taxon>Bacteroidia</taxon>
        <taxon>Bacteroidales</taxon>
        <taxon>Prevotellaceae</taxon>
        <taxon>Prevotella</taxon>
    </lineage>
</organism>
<evidence type="ECO:0000313" key="13">
    <source>
        <dbReference type="EMBL" id="KXO14879.1"/>
    </source>
</evidence>
<evidence type="ECO:0000256" key="10">
    <source>
        <dbReference type="ARBA" id="ARBA00023125"/>
    </source>
</evidence>
<evidence type="ECO:0000256" key="9">
    <source>
        <dbReference type="ARBA" id="ARBA00023015"/>
    </source>
</evidence>
<feature type="binding site" evidence="12">
    <location>
        <position position="117"/>
    </location>
    <ligand>
        <name>Zn(2+)</name>
        <dbReference type="ChEBI" id="CHEBI:29105"/>
    </ligand>
</feature>
<keyword evidence="9" id="KW-0805">Transcription regulation</keyword>
<name>A0A137SR69_9BACT</name>
<dbReference type="Pfam" id="PF01475">
    <property type="entry name" value="FUR"/>
    <property type="match status" value="1"/>
</dbReference>
<comment type="caution">
    <text evidence="13">The sequence shown here is derived from an EMBL/GenBank/DDBJ whole genome shotgun (WGS) entry which is preliminary data.</text>
</comment>
<dbReference type="GO" id="GO:0045892">
    <property type="term" value="P:negative regulation of DNA-templated transcription"/>
    <property type="evidence" value="ECO:0007669"/>
    <property type="project" value="TreeGrafter"/>
</dbReference>
<dbReference type="SUPFAM" id="SSF46785">
    <property type="entry name" value="Winged helix' DNA-binding domain"/>
    <property type="match status" value="1"/>
</dbReference>
<evidence type="ECO:0000256" key="8">
    <source>
        <dbReference type="ARBA" id="ARBA00022833"/>
    </source>
</evidence>
<evidence type="ECO:0000256" key="3">
    <source>
        <dbReference type="ARBA" id="ARBA00011738"/>
    </source>
</evidence>
<proteinExistence type="inferred from homology"/>
<evidence type="ECO:0000256" key="6">
    <source>
        <dbReference type="ARBA" id="ARBA00022491"/>
    </source>
</evidence>
<dbReference type="GO" id="GO:1900376">
    <property type="term" value="P:regulation of secondary metabolite biosynthetic process"/>
    <property type="evidence" value="ECO:0007669"/>
    <property type="project" value="TreeGrafter"/>
</dbReference>
<dbReference type="GO" id="GO:0003700">
    <property type="term" value="F:DNA-binding transcription factor activity"/>
    <property type="evidence" value="ECO:0007669"/>
    <property type="project" value="InterPro"/>
</dbReference>
<comment type="subunit">
    <text evidence="3">Homodimer.</text>
</comment>
<reference evidence="13 14" key="1">
    <citation type="submission" date="2016-02" db="EMBL/GenBank/DDBJ databases">
        <authorList>
            <person name="Wen L."/>
            <person name="He K."/>
            <person name="Yang H."/>
        </authorList>
    </citation>
    <scope>NUCLEOTIDE SEQUENCE [LARGE SCALE GENOMIC DNA]</scope>
    <source>
        <strain evidence="13 14">GED7880</strain>
    </source>
</reference>
<evidence type="ECO:0000256" key="7">
    <source>
        <dbReference type="ARBA" id="ARBA00022723"/>
    </source>
</evidence>
<dbReference type="eggNOG" id="COG0735">
    <property type="taxonomic scope" value="Bacteria"/>
</dbReference>
<dbReference type="EMBL" id="LTAG01000129">
    <property type="protein sequence ID" value="KXO14879.1"/>
    <property type="molecule type" value="Genomic_DNA"/>
</dbReference>
<keyword evidence="10" id="KW-0238">DNA-binding</keyword>
<dbReference type="Proteomes" id="UP000070093">
    <property type="component" value="Unassembled WGS sequence"/>
</dbReference>
<feature type="binding site" evidence="12">
    <location>
        <position position="156"/>
    </location>
    <ligand>
        <name>Zn(2+)</name>
        <dbReference type="ChEBI" id="CHEBI:29105"/>
    </ligand>
</feature>
<accession>A0A137SR69</accession>
<dbReference type="Gene3D" id="3.30.1490.190">
    <property type="match status" value="1"/>
</dbReference>
<feature type="binding site" evidence="12">
    <location>
        <position position="159"/>
    </location>
    <ligand>
        <name>Zn(2+)</name>
        <dbReference type="ChEBI" id="CHEBI:29105"/>
    </ligand>
</feature>
<dbReference type="CDD" id="cd07153">
    <property type="entry name" value="Fur_like"/>
    <property type="match status" value="1"/>
</dbReference>
<keyword evidence="5" id="KW-0963">Cytoplasm</keyword>
<dbReference type="InterPro" id="IPR002481">
    <property type="entry name" value="FUR"/>
</dbReference>
<feature type="binding site" evidence="12">
    <location>
        <position position="120"/>
    </location>
    <ligand>
        <name>Zn(2+)</name>
        <dbReference type="ChEBI" id="CHEBI:29105"/>
    </ligand>
</feature>
<evidence type="ECO:0000256" key="2">
    <source>
        <dbReference type="ARBA" id="ARBA00007957"/>
    </source>
</evidence>
<dbReference type="InterPro" id="IPR043135">
    <property type="entry name" value="Fur_C"/>
</dbReference>
<dbReference type="PATRIC" id="fig|28125.4.peg.2239"/>
<evidence type="ECO:0000256" key="4">
    <source>
        <dbReference type="ARBA" id="ARBA00020910"/>
    </source>
</evidence>